<dbReference type="FunFam" id="3.30.310.10:FF:000015">
    <property type="entry name" value="Transcription initiation factor TFiid"/>
    <property type="match status" value="1"/>
</dbReference>
<protein>
    <recommendedName>
        <fullName evidence="3">TATA-box-binding protein</fullName>
    </recommendedName>
</protein>
<dbReference type="CDD" id="cd04516">
    <property type="entry name" value="TBP_eukaryotes"/>
    <property type="match status" value="1"/>
</dbReference>
<dbReference type="InterPro" id="IPR033710">
    <property type="entry name" value="TBP_eukaryotic"/>
</dbReference>
<dbReference type="FunFam" id="3.30.310.10:FF:000001">
    <property type="entry name" value="TATA-box-binding protein 2"/>
    <property type="match status" value="1"/>
</dbReference>
<dbReference type="PANTHER" id="PTHR10126">
    <property type="entry name" value="TATA-BOX BINDING PROTEIN"/>
    <property type="match status" value="1"/>
</dbReference>
<name>A0A8S1K6M3_PARPR</name>
<dbReference type="EMBL" id="CAJJDM010000012">
    <property type="protein sequence ID" value="CAD8050411.1"/>
    <property type="molecule type" value="Genomic_DNA"/>
</dbReference>
<keyword evidence="2" id="KW-1185">Reference proteome</keyword>
<accession>A0A8S1K6M3</accession>
<comment type="caution">
    <text evidence="1">The sequence shown here is derived from an EMBL/GenBank/DDBJ whole genome shotgun (WGS) entry which is preliminary data.</text>
</comment>
<evidence type="ECO:0008006" key="3">
    <source>
        <dbReference type="Google" id="ProtNLM"/>
    </source>
</evidence>
<reference evidence="1" key="1">
    <citation type="submission" date="2021-01" db="EMBL/GenBank/DDBJ databases">
        <authorList>
            <consortium name="Genoscope - CEA"/>
            <person name="William W."/>
        </authorList>
    </citation>
    <scope>NUCLEOTIDE SEQUENCE</scope>
</reference>
<dbReference type="AlphaFoldDB" id="A0A8S1K6M3"/>
<evidence type="ECO:0000313" key="1">
    <source>
        <dbReference type="EMBL" id="CAD8050411.1"/>
    </source>
</evidence>
<proteinExistence type="inferred from homology"/>
<dbReference type="GO" id="GO:0006352">
    <property type="term" value="P:DNA-templated transcription initiation"/>
    <property type="evidence" value="ECO:0007669"/>
    <property type="project" value="InterPro"/>
</dbReference>
<gene>
    <name evidence="1" type="ORF">PPRIM_AZ9-3.1.T0170043</name>
</gene>
<dbReference type="InterPro" id="IPR000814">
    <property type="entry name" value="TBP"/>
</dbReference>
<dbReference type="Proteomes" id="UP000688137">
    <property type="component" value="Unassembled WGS sequence"/>
</dbReference>
<dbReference type="HAMAP" id="MF_00408">
    <property type="entry name" value="TATA_bind_prot_arch"/>
    <property type="match status" value="1"/>
</dbReference>
<dbReference type="GO" id="GO:0003677">
    <property type="term" value="F:DNA binding"/>
    <property type="evidence" value="ECO:0007669"/>
    <property type="project" value="InterPro"/>
</dbReference>
<sequence length="208" mass="23824">MKNELQTMPDINERLEELIRSTHPPKIQNVVSTVDLGTELNLVVISNGARMAEYNPKRFSAVIMRLNNPSTTALIFQSGKMVCTGAKSEDQSLIAARKYAKIINKLGFPVVFKNFTIQNIVASFDFRKPIKLDEFTKDQQYRSVVQYEPEIFPGLIFRKITDQKKITLLIFVSGRCVITGGKKTEDLNNVFKFILPILDQFKKRDIEY</sequence>
<dbReference type="Pfam" id="PF00352">
    <property type="entry name" value="TBP"/>
    <property type="match status" value="2"/>
</dbReference>
<dbReference type="OMA" id="VRFHIRL"/>
<evidence type="ECO:0000313" key="2">
    <source>
        <dbReference type="Proteomes" id="UP000688137"/>
    </source>
</evidence>
<organism evidence="1 2">
    <name type="scientific">Paramecium primaurelia</name>
    <dbReference type="NCBI Taxonomy" id="5886"/>
    <lineage>
        <taxon>Eukaryota</taxon>
        <taxon>Sar</taxon>
        <taxon>Alveolata</taxon>
        <taxon>Ciliophora</taxon>
        <taxon>Intramacronucleata</taxon>
        <taxon>Oligohymenophorea</taxon>
        <taxon>Peniculida</taxon>
        <taxon>Parameciidae</taxon>
        <taxon>Paramecium</taxon>
    </lineage>
</organism>